<feature type="domain" description="Rod shape-determining protein MreC beta-barrel core" evidence="8">
    <location>
        <begin position="126"/>
        <end position="271"/>
    </location>
</feature>
<dbReference type="NCBIfam" id="TIGR00219">
    <property type="entry name" value="mreC"/>
    <property type="match status" value="1"/>
</dbReference>
<protein>
    <recommendedName>
        <fullName evidence="2 5">Cell shape-determining protein MreC</fullName>
    </recommendedName>
    <alternativeName>
        <fullName evidence="4 5">Cell shape protein MreC</fullName>
    </alternativeName>
</protein>
<dbReference type="InterPro" id="IPR055342">
    <property type="entry name" value="MreC_beta-barrel_core"/>
</dbReference>
<proteinExistence type="inferred from homology"/>
<evidence type="ECO:0000313" key="9">
    <source>
        <dbReference type="EMBL" id="QHI73322.1"/>
    </source>
</evidence>
<dbReference type="InterPro" id="IPR042177">
    <property type="entry name" value="Cell/Rod_1"/>
</dbReference>
<comment type="function">
    <text evidence="5">Involved in formation and maintenance of cell shape.</text>
</comment>
<evidence type="ECO:0000256" key="6">
    <source>
        <dbReference type="SAM" id="Coils"/>
    </source>
</evidence>
<dbReference type="PANTHER" id="PTHR34138:SF1">
    <property type="entry name" value="CELL SHAPE-DETERMINING PROTEIN MREC"/>
    <property type="match status" value="1"/>
</dbReference>
<keyword evidence="7" id="KW-0812">Transmembrane</keyword>
<dbReference type="InterPro" id="IPR007221">
    <property type="entry name" value="MreC"/>
</dbReference>
<name>A0A6P1MGZ4_9FIRM</name>
<dbReference type="PIRSF" id="PIRSF038471">
    <property type="entry name" value="MreC"/>
    <property type="match status" value="1"/>
</dbReference>
<keyword evidence="3 5" id="KW-0133">Cell shape</keyword>
<feature type="coiled-coil region" evidence="6">
    <location>
        <begin position="69"/>
        <end position="106"/>
    </location>
</feature>
<dbReference type="GO" id="GO:0005886">
    <property type="term" value="C:plasma membrane"/>
    <property type="evidence" value="ECO:0007669"/>
    <property type="project" value="TreeGrafter"/>
</dbReference>
<dbReference type="Gene3D" id="2.40.10.350">
    <property type="entry name" value="Rod shape-determining protein MreC, domain 2"/>
    <property type="match status" value="1"/>
</dbReference>
<evidence type="ECO:0000256" key="2">
    <source>
        <dbReference type="ARBA" id="ARBA00013855"/>
    </source>
</evidence>
<accession>A0A6P1MGZ4</accession>
<organism evidence="9 10">
    <name type="scientific">Aminipila terrae</name>
    <dbReference type="NCBI Taxonomy" id="2697030"/>
    <lineage>
        <taxon>Bacteria</taxon>
        <taxon>Bacillati</taxon>
        <taxon>Bacillota</taxon>
        <taxon>Clostridia</taxon>
        <taxon>Peptostreptococcales</taxon>
        <taxon>Anaerovoracaceae</taxon>
        <taxon>Aminipila</taxon>
    </lineage>
</organism>
<keyword evidence="6" id="KW-0175">Coiled coil</keyword>
<dbReference type="EMBL" id="CP047591">
    <property type="protein sequence ID" value="QHI73322.1"/>
    <property type="molecule type" value="Genomic_DNA"/>
</dbReference>
<evidence type="ECO:0000256" key="7">
    <source>
        <dbReference type="SAM" id="Phobius"/>
    </source>
</evidence>
<keyword evidence="7" id="KW-0472">Membrane</keyword>
<comment type="similarity">
    <text evidence="1 5">Belongs to the MreC family.</text>
</comment>
<keyword evidence="7" id="KW-1133">Transmembrane helix</keyword>
<evidence type="ECO:0000256" key="3">
    <source>
        <dbReference type="ARBA" id="ARBA00022960"/>
    </source>
</evidence>
<dbReference type="Pfam" id="PF04085">
    <property type="entry name" value="MreC"/>
    <property type="match status" value="1"/>
</dbReference>
<dbReference type="Proteomes" id="UP000463883">
    <property type="component" value="Chromosome"/>
</dbReference>
<evidence type="ECO:0000256" key="5">
    <source>
        <dbReference type="PIRNR" id="PIRNR038471"/>
    </source>
</evidence>
<dbReference type="KEGG" id="amic:Ami3637_13895"/>
<dbReference type="RefSeq" id="WP_162363087.1">
    <property type="nucleotide sequence ID" value="NZ_CP047591.1"/>
</dbReference>
<sequence>MRFIREHKLFSLLITVVLILSIIMIVSYKMGGAHSFIGNLLQTGTTSIEKPLSSGSTSVKSNLRGIFKFRQVVDENEQLRKEVSDLQQKVIKLTLKKNELKQLKELSNALNYESVNDNHNLVSANIISLDGSNWFNLFTIDRGTESGIKKDCIVVNGDGLVGKVTETGKGWSKVVSIIDESNNVSFMVLRDMSLIGVVSGDSKGSLSGFMLDNKASVIEGDVLVTSNMGLYPAGIKIGKIRSVEYNSDTQLKTVKIEPSVSFKSLQKVAVII</sequence>
<evidence type="ECO:0000256" key="1">
    <source>
        <dbReference type="ARBA" id="ARBA00009369"/>
    </source>
</evidence>
<evidence type="ECO:0000256" key="4">
    <source>
        <dbReference type="ARBA" id="ARBA00032089"/>
    </source>
</evidence>
<feature type="transmembrane region" description="Helical" evidence="7">
    <location>
        <begin position="9"/>
        <end position="28"/>
    </location>
</feature>
<dbReference type="PANTHER" id="PTHR34138">
    <property type="entry name" value="CELL SHAPE-DETERMINING PROTEIN MREC"/>
    <property type="match status" value="1"/>
</dbReference>
<gene>
    <name evidence="9" type="primary">mreC</name>
    <name evidence="9" type="ORF">Ami3637_13895</name>
</gene>
<keyword evidence="10" id="KW-1185">Reference proteome</keyword>
<dbReference type="AlphaFoldDB" id="A0A6P1MGZ4"/>
<evidence type="ECO:0000259" key="8">
    <source>
        <dbReference type="Pfam" id="PF04085"/>
    </source>
</evidence>
<dbReference type="Gene3D" id="2.40.10.340">
    <property type="entry name" value="Rod shape-determining protein MreC, domain 1"/>
    <property type="match status" value="1"/>
</dbReference>
<dbReference type="GO" id="GO:0008360">
    <property type="term" value="P:regulation of cell shape"/>
    <property type="evidence" value="ECO:0007669"/>
    <property type="project" value="UniProtKB-KW"/>
</dbReference>
<evidence type="ECO:0000313" key="10">
    <source>
        <dbReference type="Proteomes" id="UP000463883"/>
    </source>
</evidence>
<reference evidence="9 10" key="1">
    <citation type="submission" date="2020-01" db="EMBL/GenBank/DDBJ databases">
        <title>Genomic analysis of Aminipila sp. CBA3637.</title>
        <authorList>
            <person name="Kim Y.B."/>
            <person name="Roh S.W."/>
        </authorList>
    </citation>
    <scope>NUCLEOTIDE SEQUENCE [LARGE SCALE GENOMIC DNA]</scope>
    <source>
        <strain evidence="9 10">CBA3637</strain>
    </source>
</reference>
<dbReference type="InterPro" id="IPR042175">
    <property type="entry name" value="Cell/Rod_MreC_2"/>
</dbReference>